<proteinExistence type="predicted"/>
<sequence>MPIAATLASTAVAAEGPGLGADAIDDTLNTLRRGDAKPSGQPAGGQSVRRRRRAPCHKTVTEQSWAGNATCRPTFA</sequence>
<accession>A0ABQ6AXI2</accession>
<keyword evidence="3" id="KW-1185">Reference proteome</keyword>
<comment type="caution">
    <text evidence="2">The sequence shown here is derived from an EMBL/GenBank/DDBJ whole genome shotgun (WGS) entry which is preliminary data.</text>
</comment>
<evidence type="ECO:0000256" key="1">
    <source>
        <dbReference type="SAM" id="MobiDB-lite"/>
    </source>
</evidence>
<protein>
    <submittedName>
        <fullName evidence="2">Uncharacterized protein</fullName>
    </submittedName>
</protein>
<name>A0ABQ6AXI2_9BRAD</name>
<dbReference type="Proteomes" id="UP001156905">
    <property type="component" value="Unassembled WGS sequence"/>
</dbReference>
<organism evidence="2 3">
    <name type="scientific">Bradyrhizobium iriomotense</name>
    <dbReference type="NCBI Taxonomy" id="441950"/>
    <lineage>
        <taxon>Bacteria</taxon>
        <taxon>Pseudomonadati</taxon>
        <taxon>Pseudomonadota</taxon>
        <taxon>Alphaproteobacteria</taxon>
        <taxon>Hyphomicrobiales</taxon>
        <taxon>Nitrobacteraceae</taxon>
        <taxon>Bradyrhizobium</taxon>
    </lineage>
</organism>
<evidence type="ECO:0000313" key="2">
    <source>
        <dbReference type="EMBL" id="GLR86253.1"/>
    </source>
</evidence>
<feature type="region of interest" description="Disordered" evidence="1">
    <location>
        <begin position="31"/>
        <end position="62"/>
    </location>
</feature>
<dbReference type="EMBL" id="BSOW01000009">
    <property type="protein sequence ID" value="GLR86253.1"/>
    <property type="molecule type" value="Genomic_DNA"/>
</dbReference>
<gene>
    <name evidence="2" type="ORF">GCM10007857_29640</name>
</gene>
<evidence type="ECO:0000313" key="3">
    <source>
        <dbReference type="Proteomes" id="UP001156905"/>
    </source>
</evidence>
<reference evidence="3" key="1">
    <citation type="journal article" date="2019" name="Int. J. Syst. Evol. Microbiol.">
        <title>The Global Catalogue of Microorganisms (GCM) 10K type strain sequencing project: providing services to taxonomists for standard genome sequencing and annotation.</title>
        <authorList>
            <consortium name="The Broad Institute Genomics Platform"/>
            <consortium name="The Broad Institute Genome Sequencing Center for Infectious Disease"/>
            <person name="Wu L."/>
            <person name="Ma J."/>
        </authorList>
    </citation>
    <scope>NUCLEOTIDE SEQUENCE [LARGE SCALE GENOMIC DNA]</scope>
    <source>
        <strain evidence="3">NBRC 102520</strain>
    </source>
</reference>